<reference evidence="8 9" key="1">
    <citation type="submission" date="2017-12" db="EMBL/GenBank/DDBJ databases">
        <title>The whole genome sequence of the Acidipropionibacterium virtanenii sp. nov. type strain JS278.</title>
        <authorList>
            <person name="Laine P."/>
            <person name="Deptula P."/>
            <person name="Varmanen P."/>
            <person name="Auvinen P."/>
        </authorList>
    </citation>
    <scope>NUCLEOTIDE SEQUENCE [LARGE SCALE GENOMIC DNA]</scope>
    <source>
        <strain evidence="8 9">JS278</strain>
    </source>
</reference>
<dbReference type="Gene3D" id="1.10.4160.10">
    <property type="entry name" value="Hydantoin permease"/>
    <property type="match status" value="1"/>
</dbReference>
<feature type="region of interest" description="Disordered" evidence="6">
    <location>
        <begin position="435"/>
        <end position="457"/>
    </location>
</feature>
<comment type="similarity">
    <text evidence="2">Belongs to the purine-cytosine permease (2.A.39) family.</text>
</comment>
<comment type="subcellular location">
    <subcellularLocation>
        <location evidence="1">Membrane</location>
        <topology evidence="1">Multi-pass membrane protein</topology>
    </subcellularLocation>
</comment>
<accession>A0A344UQX4</accession>
<feature type="transmembrane region" description="Helical" evidence="7">
    <location>
        <begin position="374"/>
        <end position="395"/>
    </location>
</feature>
<dbReference type="RefSeq" id="WP_114043797.1">
    <property type="nucleotide sequence ID" value="NZ_CP025198.1"/>
</dbReference>
<dbReference type="AlphaFoldDB" id="A0A344UQX4"/>
<dbReference type="PANTHER" id="PTHR30569:SF0">
    <property type="entry name" value="CYTOSINE PERMEASE"/>
    <property type="match status" value="1"/>
</dbReference>
<dbReference type="InterPro" id="IPR030191">
    <property type="entry name" value="CodB"/>
</dbReference>
<sequence length="457" mass="48604">MAVGRDDNSTTRVPRSGRFGFWSMLLQWLAQSGSISQFVLGATLGLGMSLKGAFLSFTLGAVVLEVVIFAIGAAGQREGMNMTLLTRFAGFGRNGSALVSLVIAVSLVGWFGVQNGIFGNSLHEMAGGPAWVWCLIAGAAITLLVMYGFRFMMVLAKISVPLFFGLVGFSVWQALSKHSMHELLTSPVAGEPITISAAATIIAGGYMTGAITSPDMTRFNKKPWHVIIQSSCSMILSEYIVGMTGVLLGHMAGSADVSSIVLGSSGFIGLIIVILATAKVNDWNLYSSSLGIVNFIQNVFNKKVQRGLVTIIVGVAGTILSALGFLDHFKDFLSVLGVAIPPVGGIIVAEYWFMRRLRAPLDETREAEVMPNRVATWVPASLAVWAVAFCVGYFVPWGIPTLNSLGTALILYCILGSVGLVRPTGWVRMDQRTGAEIDDAEPATPEAARPGSTVVSE</sequence>
<feature type="transmembrane region" description="Helical" evidence="7">
    <location>
        <begin position="260"/>
        <end position="278"/>
    </location>
</feature>
<feature type="transmembrane region" description="Helical" evidence="7">
    <location>
        <begin position="332"/>
        <end position="353"/>
    </location>
</feature>
<dbReference type="Pfam" id="PF02133">
    <property type="entry name" value="Transp_cyt_pur"/>
    <property type="match status" value="1"/>
</dbReference>
<dbReference type="PANTHER" id="PTHR30569">
    <property type="entry name" value="CYTOSINE TRANSPORTER CODB"/>
    <property type="match status" value="1"/>
</dbReference>
<dbReference type="CDD" id="cd11484">
    <property type="entry name" value="SLC-NCS1sbd_CobB-like"/>
    <property type="match status" value="1"/>
</dbReference>
<evidence type="ECO:0000256" key="6">
    <source>
        <dbReference type="SAM" id="MobiDB-lite"/>
    </source>
</evidence>
<gene>
    <name evidence="8" type="primary">codB</name>
    <name evidence="8" type="ORF">JS278_00479</name>
</gene>
<feature type="transmembrane region" description="Helical" evidence="7">
    <location>
        <begin position="154"/>
        <end position="173"/>
    </location>
</feature>
<keyword evidence="5 7" id="KW-0472">Membrane</keyword>
<feature type="transmembrane region" description="Helical" evidence="7">
    <location>
        <begin position="401"/>
        <end position="421"/>
    </location>
</feature>
<dbReference type="EMBL" id="CP025198">
    <property type="protein sequence ID" value="AXE37672.1"/>
    <property type="molecule type" value="Genomic_DNA"/>
</dbReference>
<dbReference type="GO" id="GO:0015209">
    <property type="term" value="F:cytosine transmembrane transporter activity"/>
    <property type="evidence" value="ECO:0007669"/>
    <property type="project" value="InterPro"/>
</dbReference>
<evidence type="ECO:0000313" key="9">
    <source>
        <dbReference type="Proteomes" id="UP000251995"/>
    </source>
</evidence>
<evidence type="ECO:0000313" key="8">
    <source>
        <dbReference type="EMBL" id="AXE37672.1"/>
    </source>
</evidence>
<evidence type="ECO:0000256" key="2">
    <source>
        <dbReference type="ARBA" id="ARBA00008974"/>
    </source>
</evidence>
<proteinExistence type="inferred from homology"/>
<feature type="transmembrane region" description="Helical" evidence="7">
    <location>
        <begin position="193"/>
        <end position="212"/>
    </location>
</feature>
<name>A0A344UQX4_9ACTN</name>
<keyword evidence="9" id="KW-1185">Reference proteome</keyword>
<evidence type="ECO:0000256" key="7">
    <source>
        <dbReference type="SAM" id="Phobius"/>
    </source>
</evidence>
<dbReference type="Proteomes" id="UP000251995">
    <property type="component" value="Chromosome"/>
</dbReference>
<feature type="transmembrane region" description="Helical" evidence="7">
    <location>
        <begin position="95"/>
        <end position="118"/>
    </location>
</feature>
<dbReference type="GO" id="GO:0005886">
    <property type="term" value="C:plasma membrane"/>
    <property type="evidence" value="ECO:0007669"/>
    <property type="project" value="TreeGrafter"/>
</dbReference>
<feature type="transmembrane region" description="Helical" evidence="7">
    <location>
        <begin position="307"/>
        <end position="326"/>
    </location>
</feature>
<keyword evidence="4 7" id="KW-1133">Transmembrane helix</keyword>
<evidence type="ECO:0000256" key="3">
    <source>
        <dbReference type="ARBA" id="ARBA00022692"/>
    </source>
</evidence>
<evidence type="ECO:0000256" key="1">
    <source>
        <dbReference type="ARBA" id="ARBA00004141"/>
    </source>
</evidence>
<evidence type="ECO:0000256" key="4">
    <source>
        <dbReference type="ARBA" id="ARBA00022989"/>
    </source>
</evidence>
<feature type="transmembrane region" description="Helical" evidence="7">
    <location>
        <begin position="130"/>
        <end position="147"/>
    </location>
</feature>
<dbReference type="OrthoDB" id="3169878at2"/>
<feature type="transmembrane region" description="Helical" evidence="7">
    <location>
        <begin position="21"/>
        <end position="40"/>
    </location>
</feature>
<evidence type="ECO:0000256" key="5">
    <source>
        <dbReference type="ARBA" id="ARBA00023136"/>
    </source>
</evidence>
<dbReference type="KEGG" id="acij:JS278_00479"/>
<feature type="transmembrane region" description="Helical" evidence="7">
    <location>
        <begin position="224"/>
        <end position="248"/>
    </location>
</feature>
<dbReference type="InterPro" id="IPR001248">
    <property type="entry name" value="Pur-cyt_permease"/>
</dbReference>
<feature type="transmembrane region" description="Helical" evidence="7">
    <location>
        <begin position="52"/>
        <end position="74"/>
    </location>
</feature>
<organism evidence="8 9">
    <name type="scientific">Acidipropionibacterium virtanenii</name>
    <dbReference type="NCBI Taxonomy" id="2057246"/>
    <lineage>
        <taxon>Bacteria</taxon>
        <taxon>Bacillati</taxon>
        <taxon>Actinomycetota</taxon>
        <taxon>Actinomycetes</taxon>
        <taxon>Propionibacteriales</taxon>
        <taxon>Propionibacteriaceae</taxon>
        <taxon>Acidipropionibacterium</taxon>
    </lineage>
</organism>
<protein>
    <submittedName>
        <fullName evidence="8">Cytosine permease</fullName>
    </submittedName>
</protein>
<keyword evidence="3 7" id="KW-0812">Transmembrane</keyword>